<protein>
    <submittedName>
        <fullName evidence="1">Uncharacterized protein</fullName>
    </submittedName>
</protein>
<accession>A0A0E9PA88</accession>
<reference evidence="1" key="2">
    <citation type="journal article" date="2015" name="Fish Shellfish Immunol.">
        <title>Early steps in the European eel (Anguilla anguilla)-Vibrio vulnificus interaction in the gills: Role of the RtxA13 toxin.</title>
        <authorList>
            <person name="Callol A."/>
            <person name="Pajuelo D."/>
            <person name="Ebbesson L."/>
            <person name="Teles M."/>
            <person name="MacKenzie S."/>
            <person name="Amaro C."/>
        </authorList>
    </citation>
    <scope>NUCLEOTIDE SEQUENCE</scope>
</reference>
<evidence type="ECO:0000313" key="1">
    <source>
        <dbReference type="EMBL" id="JAH01586.1"/>
    </source>
</evidence>
<name>A0A0E9PA88_ANGAN</name>
<organism evidence="1">
    <name type="scientific">Anguilla anguilla</name>
    <name type="common">European freshwater eel</name>
    <name type="synonym">Muraena anguilla</name>
    <dbReference type="NCBI Taxonomy" id="7936"/>
    <lineage>
        <taxon>Eukaryota</taxon>
        <taxon>Metazoa</taxon>
        <taxon>Chordata</taxon>
        <taxon>Craniata</taxon>
        <taxon>Vertebrata</taxon>
        <taxon>Euteleostomi</taxon>
        <taxon>Actinopterygii</taxon>
        <taxon>Neopterygii</taxon>
        <taxon>Teleostei</taxon>
        <taxon>Anguilliformes</taxon>
        <taxon>Anguillidae</taxon>
        <taxon>Anguilla</taxon>
    </lineage>
</organism>
<proteinExistence type="predicted"/>
<sequence length="27" mass="3163">MAPLLYHTCIFLEILEKLSPELPTRFS</sequence>
<dbReference type="EMBL" id="GBXM01106991">
    <property type="protein sequence ID" value="JAH01586.1"/>
    <property type="molecule type" value="Transcribed_RNA"/>
</dbReference>
<dbReference type="AlphaFoldDB" id="A0A0E9PA88"/>
<reference evidence="1" key="1">
    <citation type="submission" date="2014-11" db="EMBL/GenBank/DDBJ databases">
        <authorList>
            <person name="Amaro Gonzalez C."/>
        </authorList>
    </citation>
    <scope>NUCLEOTIDE SEQUENCE</scope>
</reference>